<feature type="domain" description="AMP-dependent synthetase/ligase" evidence="16">
    <location>
        <begin position="143"/>
        <end position="546"/>
    </location>
</feature>
<evidence type="ECO:0000313" key="17">
    <source>
        <dbReference type="EMBL" id="CAH2323132.1"/>
    </source>
</evidence>
<comment type="similarity">
    <text evidence="1 14">Belongs to the ATP-dependent AMP-binding enzyme family.</text>
</comment>
<dbReference type="InterPro" id="IPR045311">
    <property type="entry name" value="LC-FACS_euk"/>
</dbReference>
<evidence type="ECO:0000256" key="7">
    <source>
        <dbReference type="ARBA" id="ARBA00024469"/>
    </source>
</evidence>
<comment type="catalytic activity">
    <reaction evidence="11">
        <text>(5Z,8Z,11Z,14Z)-eicosatetraenoate + ATP + CoA = (5Z,8Z,11Z,14Z)-eicosatetraenoyl-CoA + AMP + diphosphate</text>
        <dbReference type="Rhea" id="RHEA:19713"/>
        <dbReference type="ChEBI" id="CHEBI:30616"/>
        <dbReference type="ChEBI" id="CHEBI:32395"/>
        <dbReference type="ChEBI" id="CHEBI:33019"/>
        <dbReference type="ChEBI" id="CHEBI:57287"/>
        <dbReference type="ChEBI" id="CHEBI:57368"/>
        <dbReference type="ChEBI" id="CHEBI:456215"/>
        <dbReference type="EC" id="6.2.1.15"/>
    </reaction>
    <physiologicalReaction direction="left-to-right" evidence="11">
        <dbReference type="Rhea" id="RHEA:19714"/>
    </physiologicalReaction>
</comment>
<dbReference type="CDD" id="cd05927">
    <property type="entry name" value="LC-FACS_euk"/>
    <property type="match status" value="1"/>
</dbReference>
<evidence type="ECO:0000256" key="3">
    <source>
        <dbReference type="ARBA" id="ARBA00022741"/>
    </source>
</evidence>
<dbReference type="PANTHER" id="PTHR43272:SF107">
    <property type="entry name" value="LONG-CHAIN-FATTY-ACID--COA LIGASE 5"/>
    <property type="match status" value="1"/>
</dbReference>
<feature type="transmembrane region" description="Helical" evidence="15">
    <location>
        <begin position="46"/>
        <end position="73"/>
    </location>
</feature>
<dbReference type="GO" id="GO:0005524">
    <property type="term" value="F:ATP binding"/>
    <property type="evidence" value="ECO:0007669"/>
    <property type="project" value="UniProtKB-KW"/>
</dbReference>
<feature type="transmembrane region" description="Helical" evidence="15">
    <location>
        <begin position="7"/>
        <end position="26"/>
    </location>
</feature>
<dbReference type="Proteomes" id="UP001295444">
    <property type="component" value="Chromosome 11"/>
</dbReference>
<dbReference type="Gene3D" id="3.40.50.12780">
    <property type="entry name" value="N-terminal domain of ligase-like"/>
    <property type="match status" value="1"/>
</dbReference>
<dbReference type="AlphaFoldDB" id="A0AAD1TEQ1"/>
<dbReference type="GO" id="GO:0035338">
    <property type="term" value="P:long-chain fatty-acyl-CoA biosynthetic process"/>
    <property type="evidence" value="ECO:0007669"/>
    <property type="project" value="TreeGrafter"/>
</dbReference>
<evidence type="ECO:0000256" key="8">
    <source>
        <dbReference type="ARBA" id="ARBA00024484"/>
    </source>
</evidence>
<comment type="function">
    <text evidence="14">Catalyzes the conversion of long-chain fatty acids to their active form acyl-CoAs for both synthesis of cellular lipids, and degradation via beta-oxidation.</text>
</comment>
<dbReference type="PROSITE" id="PS00455">
    <property type="entry name" value="AMP_BINDING"/>
    <property type="match status" value="1"/>
</dbReference>
<comment type="catalytic activity">
    <reaction evidence="13">
        <text>hexadecanoate + ATP + CoA = hexadecanoyl-CoA + AMP + diphosphate</text>
        <dbReference type="Rhea" id="RHEA:30751"/>
        <dbReference type="ChEBI" id="CHEBI:7896"/>
        <dbReference type="ChEBI" id="CHEBI:30616"/>
        <dbReference type="ChEBI" id="CHEBI:33019"/>
        <dbReference type="ChEBI" id="CHEBI:57287"/>
        <dbReference type="ChEBI" id="CHEBI:57379"/>
        <dbReference type="ChEBI" id="CHEBI:456215"/>
    </reaction>
    <physiologicalReaction direction="left-to-right" evidence="13">
        <dbReference type="Rhea" id="RHEA:30752"/>
    </physiologicalReaction>
</comment>
<keyword evidence="15" id="KW-0812">Transmembrane</keyword>
<comment type="catalytic activity">
    <reaction evidence="8">
        <text>a long-chain fatty acid + ATP + CoA = a long-chain fatty acyl-CoA + AMP + diphosphate</text>
        <dbReference type="Rhea" id="RHEA:15421"/>
        <dbReference type="ChEBI" id="CHEBI:30616"/>
        <dbReference type="ChEBI" id="CHEBI:33019"/>
        <dbReference type="ChEBI" id="CHEBI:57287"/>
        <dbReference type="ChEBI" id="CHEBI:57560"/>
        <dbReference type="ChEBI" id="CHEBI:83139"/>
        <dbReference type="ChEBI" id="CHEBI:456215"/>
        <dbReference type="EC" id="6.2.1.3"/>
    </reaction>
    <physiologicalReaction direction="left-to-right" evidence="8">
        <dbReference type="Rhea" id="RHEA:15422"/>
    </physiologicalReaction>
</comment>
<name>A0AAD1TEQ1_PELCU</name>
<gene>
    <name evidence="17" type="ORF">PECUL_23A008240</name>
</gene>
<reference evidence="17" key="1">
    <citation type="submission" date="2022-03" db="EMBL/GenBank/DDBJ databases">
        <authorList>
            <person name="Alioto T."/>
            <person name="Alioto T."/>
            <person name="Gomez Garrido J."/>
        </authorList>
    </citation>
    <scope>NUCLEOTIDE SEQUENCE</scope>
</reference>
<comment type="catalytic activity">
    <reaction evidence="12">
        <text>(E)-hexadec-2-enoate + ATP + CoA = (2E)-hexadecenoyl-CoA + AMP + diphosphate</text>
        <dbReference type="Rhea" id="RHEA:36139"/>
        <dbReference type="ChEBI" id="CHEBI:30616"/>
        <dbReference type="ChEBI" id="CHEBI:33019"/>
        <dbReference type="ChEBI" id="CHEBI:57287"/>
        <dbReference type="ChEBI" id="CHEBI:61526"/>
        <dbReference type="ChEBI" id="CHEBI:72745"/>
        <dbReference type="ChEBI" id="CHEBI:456215"/>
    </reaction>
    <physiologicalReaction direction="left-to-right" evidence="12">
        <dbReference type="Rhea" id="RHEA:36140"/>
    </physiologicalReaction>
</comment>
<keyword evidence="4 14" id="KW-0276">Fatty acid metabolism</keyword>
<keyword evidence="5 14" id="KW-0067">ATP-binding</keyword>
<keyword evidence="15" id="KW-0472">Membrane</keyword>
<accession>A0AAD1TEQ1</accession>
<evidence type="ECO:0000256" key="11">
    <source>
        <dbReference type="ARBA" id="ARBA00024548"/>
    </source>
</evidence>
<evidence type="ECO:0000313" key="18">
    <source>
        <dbReference type="Proteomes" id="UP001295444"/>
    </source>
</evidence>
<evidence type="ECO:0000256" key="1">
    <source>
        <dbReference type="ARBA" id="ARBA00006432"/>
    </source>
</evidence>
<organism evidence="17 18">
    <name type="scientific">Pelobates cultripes</name>
    <name type="common">Western spadefoot toad</name>
    <dbReference type="NCBI Taxonomy" id="61616"/>
    <lineage>
        <taxon>Eukaryota</taxon>
        <taxon>Metazoa</taxon>
        <taxon>Chordata</taxon>
        <taxon>Craniata</taxon>
        <taxon>Vertebrata</taxon>
        <taxon>Euteleostomi</taxon>
        <taxon>Amphibia</taxon>
        <taxon>Batrachia</taxon>
        <taxon>Anura</taxon>
        <taxon>Pelobatoidea</taxon>
        <taxon>Pelobatidae</taxon>
        <taxon>Pelobates</taxon>
    </lineage>
</organism>
<dbReference type="PANTHER" id="PTHR43272">
    <property type="entry name" value="LONG-CHAIN-FATTY-ACID--COA LIGASE"/>
    <property type="match status" value="1"/>
</dbReference>
<keyword evidence="15" id="KW-1133">Transmembrane helix</keyword>
<evidence type="ECO:0000256" key="13">
    <source>
        <dbReference type="ARBA" id="ARBA00049139"/>
    </source>
</evidence>
<dbReference type="InterPro" id="IPR020845">
    <property type="entry name" value="AMP-binding_CS"/>
</dbReference>
<evidence type="ECO:0000256" key="14">
    <source>
        <dbReference type="RuleBase" id="RU369030"/>
    </source>
</evidence>
<dbReference type="GO" id="GO:0016020">
    <property type="term" value="C:membrane"/>
    <property type="evidence" value="ECO:0007669"/>
    <property type="project" value="TreeGrafter"/>
</dbReference>
<keyword evidence="3 14" id="KW-0547">Nucleotide-binding</keyword>
<evidence type="ECO:0000256" key="10">
    <source>
        <dbReference type="ARBA" id="ARBA00024532"/>
    </source>
</evidence>
<protein>
    <recommendedName>
        <fullName evidence="14">Long-chain-fatty-acid--CoA ligase</fullName>
        <ecNumber evidence="14">6.2.1.3</ecNumber>
    </recommendedName>
</protein>
<evidence type="ECO:0000256" key="12">
    <source>
        <dbReference type="ARBA" id="ARBA00024565"/>
    </source>
</evidence>
<evidence type="ECO:0000259" key="16">
    <source>
        <dbReference type="Pfam" id="PF00501"/>
    </source>
</evidence>
<keyword evidence="6 14" id="KW-0443">Lipid metabolism</keyword>
<comment type="catalytic activity">
    <reaction evidence="9">
        <text>12-hydroxy-(5Z,8Z,10E,14Z)-eicosatetraenoate + ATP + CoA = 12-hydroxy-(5Z,8Z,10E,14Z)-eicosatetraenoyl-CoA + AMP + diphosphate</text>
        <dbReference type="Rhea" id="RHEA:52112"/>
        <dbReference type="ChEBI" id="CHEBI:30616"/>
        <dbReference type="ChEBI" id="CHEBI:33019"/>
        <dbReference type="ChEBI" id="CHEBI:57287"/>
        <dbReference type="ChEBI" id="CHEBI:90718"/>
        <dbReference type="ChEBI" id="CHEBI:136408"/>
        <dbReference type="ChEBI" id="CHEBI:456215"/>
    </reaction>
    <physiologicalReaction direction="left-to-right" evidence="9">
        <dbReference type="Rhea" id="RHEA:52113"/>
    </physiologicalReaction>
</comment>
<keyword evidence="2 14" id="KW-0436">Ligase</keyword>
<proteinExistence type="inferred from homology"/>
<dbReference type="GO" id="GO:0005783">
    <property type="term" value="C:endoplasmic reticulum"/>
    <property type="evidence" value="ECO:0007669"/>
    <property type="project" value="TreeGrafter"/>
</dbReference>
<evidence type="ECO:0000256" key="4">
    <source>
        <dbReference type="ARBA" id="ARBA00022832"/>
    </source>
</evidence>
<sequence length="724" mass="80195">MQQTIQTVCIVDIMGLGILGGSVRLFKAMSFAGDENLGFSEMCCCLSFLFTPLSTPFIVALITVGISAFIYVLTKPKPVFPPIDLNKQSVGTQGGARRCALLKDDKLMSYYYEDGKTLYEIFMRGIRVSGNGNCLGWRRPNQPYEWMTYRQVADRAEYLGSGLLQKGCKPSPDQFIGIFSQNRPEAVIAELACYTYSMAIVPLYDTLGAEAIVYIVNRADLSVVICDKSDKARILLDNCEKGLTPGLTTVILMEAFEDELKDKAVKCNIDILLMKDVEFLGKEHFKKPVPPKPDDLCVVCFTSGTTGDPKGAMLTHENVVADTASFLKNTESTFAPVTSDITISYLPMAHMFERVVQAVIFCSGAKVGFFQGDVRLLTEDMKTLRPTVFPTVPRLLNRIYDKIQSGAQTPFKKHLLEFAAARKFSEVKNGIIRNDSIWDKFIFKKVQDTMGGRVRVMVTAAAPISENVLSFLRAALGCQIFEAYGQTECGAGCTFSTPGDWTAGHVGAPLPCNLVKLVDVVDMNYFASNGEGEVCIKGPNVFKGYLKDPEKTAEALDDDKWLHTGDIGKWLPNGTLKIIDRKKNIFKLAQGEYIAPEKIENVYVRSAPVAQVFVHGDSLKACLVGVVIPDNEVLPDFASKHGLKGSYEELCKNEVMKKAILDDMVKVGKQAGLKSFEQVKDIYVHSEMFTVENGFLTPTLKAKRAEVAKYFRSQIDDLYTKLQE</sequence>
<comment type="catalytic activity">
    <reaction evidence="7">
        <text>5-hydroxy-(6E,8Z,11Z,14Z)-eicosatetraenoate + ATP + CoA = 5-hydroxy-(6E,8Z,11Z,14Z)-eicosatetraenoyl-CoA + AMP + diphosphate</text>
        <dbReference type="Rhea" id="RHEA:52108"/>
        <dbReference type="ChEBI" id="CHEBI:30616"/>
        <dbReference type="ChEBI" id="CHEBI:33019"/>
        <dbReference type="ChEBI" id="CHEBI:57287"/>
        <dbReference type="ChEBI" id="CHEBI:65341"/>
        <dbReference type="ChEBI" id="CHEBI:136407"/>
        <dbReference type="ChEBI" id="CHEBI:456215"/>
    </reaction>
    <physiologicalReaction direction="left-to-right" evidence="7">
        <dbReference type="Rhea" id="RHEA:52109"/>
    </physiologicalReaction>
</comment>
<dbReference type="InterPro" id="IPR000873">
    <property type="entry name" value="AMP-dep_synth/lig_dom"/>
</dbReference>
<evidence type="ECO:0000256" key="6">
    <source>
        <dbReference type="ARBA" id="ARBA00023098"/>
    </source>
</evidence>
<dbReference type="EC" id="6.2.1.3" evidence="14"/>
<dbReference type="EMBL" id="OW240922">
    <property type="protein sequence ID" value="CAH2323132.1"/>
    <property type="molecule type" value="Genomic_DNA"/>
</dbReference>
<comment type="catalytic activity">
    <reaction evidence="10">
        <text>15-hydroxy-(5Z,8Z,11Z,13E)-eicosatetraenoate + ATP + CoA = 15-hydroxy-(5Z,8Z,11Z,13E)-eicosatetraenoyl-CoA + AMP + diphosphate</text>
        <dbReference type="Rhea" id="RHEA:52116"/>
        <dbReference type="ChEBI" id="CHEBI:30616"/>
        <dbReference type="ChEBI" id="CHEBI:33019"/>
        <dbReference type="ChEBI" id="CHEBI:57287"/>
        <dbReference type="ChEBI" id="CHEBI:78832"/>
        <dbReference type="ChEBI" id="CHEBI:136409"/>
        <dbReference type="ChEBI" id="CHEBI:456215"/>
    </reaction>
    <physiologicalReaction direction="left-to-right" evidence="10">
        <dbReference type="Rhea" id="RHEA:52117"/>
    </physiologicalReaction>
</comment>
<dbReference type="Pfam" id="PF00501">
    <property type="entry name" value="AMP-binding"/>
    <property type="match status" value="1"/>
</dbReference>
<evidence type="ECO:0000256" key="15">
    <source>
        <dbReference type="SAM" id="Phobius"/>
    </source>
</evidence>
<evidence type="ECO:0000256" key="2">
    <source>
        <dbReference type="ARBA" id="ARBA00022598"/>
    </source>
</evidence>
<dbReference type="GO" id="GO:0005739">
    <property type="term" value="C:mitochondrion"/>
    <property type="evidence" value="ECO:0007669"/>
    <property type="project" value="TreeGrafter"/>
</dbReference>
<dbReference type="SUPFAM" id="SSF56801">
    <property type="entry name" value="Acetyl-CoA synthetase-like"/>
    <property type="match status" value="1"/>
</dbReference>
<dbReference type="GO" id="GO:0047676">
    <property type="term" value="F:arachidonate-CoA ligase activity"/>
    <property type="evidence" value="ECO:0007669"/>
    <property type="project" value="UniProtKB-EC"/>
</dbReference>
<evidence type="ECO:0000256" key="5">
    <source>
        <dbReference type="ARBA" id="ARBA00022840"/>
    </source>
</evidence>
<dbReference type="GO" id="GO:0010747">
    <property type="term" value="P:positive regulation of long-chain fatty acid import across plasma membrane"/>
    <property type="evidence" value="ECO:0007669"/>
    <property type="project" value="TreeGrafter"/>
</dbReference>
<dbReference type="InterPro" id="IPR042099">
    <property type="entry name" value="ANL_N_sf"/>
</dbReference>
<keyword evidence="18" id="KW-1185">Reference proteome</keyword>
<evidence type="ECO:0000256" key="9">
    <source>
        <dbReference type="ARBA" id="ARBA00024495"/>
    </source>
</evidence>